<gene>
    <name evidence="1" type="ORF">PR048_011726</name>
</gene>
<dbReference type="Proteomes" id="UP001159363">
    <property type="component" value="Chromosome X"/>
</dbReference>
<protein>
    <submittedName>
        <fullName evidence="1">Uncharacterized protein</fullName>
    </submittedName>
</protein>
<accession>A0ABQ9HMF6</accession>
<proteinExistence type="predicted"/>
<sequence length="82" mass="9404">MEELPFEASFNTVWFVKKLMVETMLQLMGQLPHDNNASNFVGVQKELQELYILFKNENQAYLLGYTTQEGIVAFHSCSSTPL</sequence>
<dbReference type="EMBL" id="JARBHB010000004">
    <property type="protein sequence ID" value="KAJ8885528.1"/>
    <property type="molecule type" value="Genomic_DNA"/>
</dbReference>
<organism evidence="1 2">
    <name type="scientific">Dryococelus australis</name>
    <dbReference type="NCBI Taxonomy" id="614101"/>
    <lineage>
        <taxon>Eukaryota</taxon>
        <taxon>Metazoa</taxon>
        <taxon>Ecdysozoa</taxon>
        <taxon>Arthropoda</taxon>
        <taxon>Hexapoda</taxon>
        <taxon>Insecta</taxon>
        <taxon>Pterygota</taxon>
        <taxon>Neoptera</taxon>
        <taxon>Polyneoptera</taxon>
        <taxon>Phasmatodea</taxon>
        <taxon>Verophasmatodea</taxon>
        <taxon>Anareolatae</taxon>
        <taxon>Phasmatidae</taxon>
        <taxon>Eurycanthinae</taxon>
        <taxon>Dryococelus</taxon>
    </lineage>
</organism>
<reference evidence="1 2" key="1">
    <citation type="submission" date="2023-02" db="EMBL/GenBank/DDBJ databases">
        <title>LHISI_Scaffold_Assembly.</title>
        <authorList>
            <person name="Stuart O.P."/>
            <person name="Cleave R."/>
            <person name="Magrath M.J.L."/>
            <person name="Mikheyev A.S."/>
        </authorList>
    </citation>
    <scope>NUCLEOTIDE SEQUENCE [LARGE SCALE GENOMIC DNA]</scope>
    <source>
        <strain evidence="1">Daus_M_001</strain>
        <tissue evidence="1">Leg muscle</tissue>
    </source>
</reference>
<name>A0ABQ9HMF6_9NEOP</name>
<evidence type="ECO:0000313" key="1">
    <source>
        <dbReference type="EMBL" id="KAJ8885528.1"/>
    </source>
</evidence>
<evidence type="ECO:0000313" key="2">
    <source>
        <dbReference type="Proteomes" id="UP001159363"/>
    </source>
</evidence>
<keyword evidence="2" id="KW-1185">Reference proteome</keyword>
<comment type="caution">
    <text evidence="1">The sequence shown here is derived from an EMBL/GenBank/DDBJ whole genome shotgun (WGS) entry which is preliminary data.</text>
</comment>